<dbReference type="InterPro" id="IPR024301">
    <property type="entry name" value="Amidase_6"/>
</dbReference>
<accession>A0ABN6IZN5</accession>
<feature type="signal peptide" evidence="1">
    <location>
        <begin position="1"/>
        <end position="21"/>
    </location>
</feature>
<protein>
    <recommendedName>
        <fullName evidence="2">Putative amidase domain-containing protein</fullName>
    </recommendedName>
</protein>
<dbReference type="PANTHER" id="PTHR40032:SF1">
    <property type="entry name" value="EXPORTED PROTEIN"/>
    <property type="match status" value="1"/>
</dbReference>
<sequence>MKKIKLSKTILCLSLSLLVSGATVNTTVFASTINQDKVNITSAQPQRELINIKKSINSFLNSKYDVMKTWNYNSCSNIIKDSKLLEWKDKCNKFNSEWYRKVNLKIDSYSSNLNIDNIIKTDDETYVIDVTYDIKFQLQGTNSISTSMGEKYRFEIKEEDNQYHITKMLNLNEDVTTSTDNIETDNDDVTVLKSSTVTNSIEKTSTSTSAAVFVDYDNLIDSKISSINNQINNIDAYYEKYNTFKTGTQNEMLQTQSRSSSYSGYNSSNAVSYAHIFAEKHNSAYSYYTGKDCTNFVSQCVNSGLIPTTNYWKPYNRNWNTVNGFHDYMTNNGYATSTESQSGARLGDVVQLYNPASEDWTHSVILTGTDSSGWVYCAHSNDRTDYPLADGYSDGGWSNLRTIKFWH</sequence>
<reference evidence="4" key="1">
    <citation type="submission" date="2021-07" db="EMBL/GenBank/DDBJ databases">
        <title>Complete genome sequencing of a Clostridium isolate.</title>
        <authorList>
            <person name="Ueki A."/>
            <person name="Tonouchi A."/>
        </authorList>
    </citation>
    <scope>NUCLEOTIDE SEQUENCE [LARGE SCALE GENOMIC DNA]</scope>
    <source>
        <strain evidence="4">C5S11</strain>
    </source>
</reference>
<dbReference type="PANTHER" id="PTHR40032">
    <property type="entry name" value="EXPORTED PROTEIN-RELATED"/>
    <property type="match status" value="1"/>
</dbReference>
<evidence type="ECO:0000259" key="2">
    <source>
        <dbReference type="Pfam" id="PF12671"/>
    </source>
</evidence>
<feature type="chain" id="PRO_5046184574" description="Putative amidase domain-containing protein" evidence="1">
    <location>
        <begin position="22"/>
        <end position="407"/>
    </location>
</feature>
<keyword evidence="4" id="KW-1185">Reference proteome</keyword>
<evidence type="ECO:0000256" key="1">
    <source>
        <dbReference type="SAM" id="SignalP"/>
    </source>
</evidence>
<dbReference type="EMBL" id="AP024849">
    <property type="protein sequence ID" value="BCZ47586.1"/>
    <property type="molecule type" value="Genomic_DNA"/>
</dbReference>
<name>A0ABN6IZN5_9CLOT</name>
<evidence type="ECO:0000313" key="3">
    <source>
        <dbReference type="EMBL" id="BCZ47586.1"/>
    </source>
</evidence>
<dbReference type="RefSeq" id="WP_224033914.1">
    <property type="nucleotide sequence ID" value="NZ_AP024849.1"/>
</dbReference>
<gene>
    <name evidence="3" type="primary">yjcM</name>
    <name evidence="3" type="ORF">psyc5s11_36530</name>
</gene>
<feature type="domain" description="Putative amidase" evidence="2">
    <location>
        <begin position="265"/>
        <end position="389"/>
    </location>
</feature>
<organism evidence="3 4">
    <name type="scientific">Clostridium gelidum</name>
    <dbReference type="NCBI Taxonomy" id="704125"/>
    <lineage>
        <taxon>Bacteria</taxon>
        <taxon>Bacillati</taxon>
        <taxon>Bacillota</taxon>
        <taxon>Clostridia</taxon>
        <taxon>Eubacteriales</taxon>
        <taxon>Clostridiaceae</taxon>
        <taxon>Clostridium</taxon>
    </lineage>
</organism>
<keyword evidence="1" id="KW-0732">Signal</keyword>
<evidence type="ECO:0000313" key="4">
    <source>
        <dbReference type="Proteomes" id="UP000824633"/>
    </source>
</evidence>
<dbReference type="Pfam" id="PF12671">
    <property type="entry name" value="Amidase_6"/>
    <property type="match status" value="1"/>
</dbReference>
<dbReference type="Proteomes" id="UP000824633">
    <property type="component" value="Chromosome"/>
</dbReference>
<proteinExistence type="predicted"/>